<evidence type="ECO:0000256" key="1">
    <source>
        <dbReference type="SAM" id="MobiDB-lite"/>
    </source>
</evidence>
<evidence type="ECO:0000313" key="3">
    <source>
        <dbReference type="Proteomes" id="UP000026962"/>
    </source>
</evidence>
<feature type="region of interest" description="Disordered" evidence="1">
    <location>
        <begin position="1"/>
        <end position="31"/>
    </location>
</feature>
<accession>A0A0E0JEE1</accession>
<dbReference type="AlphaFoldDB" id="A0A0E0JEE1"/>
<organism evidence="2">
    <name type="scientific">Oryza punctata</name>
    <name type="common">Red rice</name>
    <dbReference type="NCBI Taxonomy" id="4537"/>
    <lineage>
        <taxon>Eukaryota</taxon>
        <taxon>Viridiplantae</taxon>
        <taxon>Streptophyta</taxon>
        <taxon>Embryophyta</taxon>
        <taxon>Tracheophyta</taxon>
        <taxon>Spermatophyta</taxon>
        <taxon>Magnoliopsida</taxon>
        <taxon>Liliopsida</taxon>
        <taxon>Poales</taxon>
        <taxon>Poaceae</taxon>
        <taxon>BOP clade</taxon>
        <taxon>Oryzoideae</taxon>
        <taxon>Oryzeae</taxon>
        <taxon>Oryzinae</taxon>
        <taxon>Oryza</taxon>
    </lineage>
</organism>
<dbReference type="Proteomes" id="UP000026962">
    <property type="component" value="Chromosome 1"/>
</dbReference>
<dbReference type="EnsemblPlants" id="OPUNC01G03680.1">
    <property type="protein sequence ID" value="OPUNC01G03680.1"/>
    <property type="gene ID" value="OPUNC01G03680"/>
</dbReference>
<keyword evidence="3" id="KW-1185">Reference proteome</keyword>
<evidence type="ECO:0000313" key="2">
    <source>
        <dbReference type="EnsemblPlants" id="OPUNC01G03680.1"/>
    </source>
</evidence>
<dbReference type="HOGENOM" id="CLU_2675325_0_0_1"/>
<proteinExistence type="predicted"/>
<sequence length="75" mass="7806">MAARPWSPLPGPTGDGVDAPPSTARTGGAGAGATGWFGRLFPLGLPLFHLIDASSHFDSHHHSTGRPYTPFPNSQ</sequence>
<reference evidence="2" key="1">
    <citation type="submission" date="2015-04" db="UniProtKB">
        <authorList>
            <consortium name="EnsemblPlants"/>
        </authorList>
    </citation>
    <scope>IDENTIFICATION</scope>
</reference>
<dbReference type="Gramene" id="OPUNC01G03680.1">
    <property type="protein sequence ID" value="OPUNC01G03680.1"/>
    <property type="gene ID" value="OPUNC01G03680"/>
</dbReference>
<protein>
    <submittedName>
        <fullName evidence="2">Uncharacterized protein</fullName>
    </submittedName>
</protein>
<reference evidence="2" key="2">
    <citation type="submission" date="2018-05" db="EMBL/GenBank/DDBJ databases">
        <title>OpunRS2 (Oryza punctata Reference Sequence Version 2).</title>
        <authorList>
            <person name="Zhang J."/>
            <person name="Kudrna D."/>
            <person name="Lee S."/>
            <person name="Talag J."/>
            <person name="Welchert J."/>
            <person name="Wing R.A."/>
        </authorList>
    </citation>
    <scope>NUCLEOTIDE SEQUENCE [LARGE SCALE GENOMIC DNA]</scope>
</reference>
<name>A0A0E0JEE1_ORYPU</name>